<keyword evidence="1" id="KW-0812">Transmembrane</keyword>
<keyword evidence="1" id="KW-0472">Membrane</keyword>
<evidence type="ECO:0000259" key="2">
    <source>
        <dbReference type="Pfam" id="PF14258"/>
    </source>
</evidence>
<dbReference type="Proteomes" id="UP000198816">
    <property type="component" value="Unassembled WGS sequence"/>
</dbReference>
<dbReference type="InterPro" id="IPR025646">
    <property type="entry name" value="DUF4350"/>
</dbReference>
<protein>
    <recommendedName>
        <fullName evidence="2">DUF4350 domain-containing protein</fullName>
    </recommendedName>
</protein>
<evidence type="ECO:0000313" key="4">
    <source>
        <dbReference type="Proteomes" id="UP000198816"/>
    </source>
</evidence>
<feature type="domain" description="DUF4350" evidence="2">
    <location>
        <begin position="43"/>
        <end position="229"/>
    </location>
</feature>
<dbReference type="OrthoDB" id="6638317at2"/>
<dbReference type="STRING" id="1058.SAMN05421783_12624"/>
<organism evidence="3 4">
    <name type="scientific">Thiocapsa roseopersicina</name>
    <dbReference type="NCBI Taxonomy" id="1058"/>
    <lineage>
        <taxon>Bacteria</taxon>
        <taxon>Pseudomonadati</taxon>
        <taxon>Pseudomonadota</taxon>
        <taxon>Gammaproteobacteria</taxon>
        <taxon>Chromatiales</taxon>
        <taxon>Chromatiaceae</taxon>
        <taxon>Thiocapsa</taxon>
    </lineage>
</organism>
<gene>
    <name evidence="3" type="ORF">SAMN05421783_12624</name>
</gene>
<evidence type="ECO:0000256" key="1">
    <source>
        <dbReference type="SAM" id="Phobius"/>
    </source>
</evidence>
<evidence type="ECO:0000313" key="3">
    <source>
        <dbReference type="EMBL" id="SDX43994.1"/>
    </source>
</evidence>
<keyword evidence="4" id="KW-1185">Reference proteome</keyword>
<keyword evidence="1" id="KW-1133">Transmembrane helix</keyword>
<sequence>MTHERRVLGLVVAGLILIVVALIGAVLSQLERRTLEIEVGPSEEARRNPFLAAERFLARLEIPVASESGRERLRRLPPPTDTLVVRHPGSLAPERRRALDQWMTDGGRLVVTASESRTGAAEEGDLIGGYGVRLSAEDADRPAAEGSTEVLAEIPIECPGRPLRVAFSTERALETIDQSEPEMAIIAADRLRMVRLPVGDGALTVLAEDRFMTNAAIGEHDHALLMAYLVAPAPGGTVWLLYDREMPWIGAVVWSAAPYAVISGALCLLAWAWSAGARLGPLQPVPGRDRRDLLEHLGASGDFLWRHGQSDHLIKPTRRRVIELWRRRRPDLGRLDDAALAHAIAVATGEDPDAVVRALHVHAEDADAFVRQSAMLQRLWRKASMLKRGASRGS</sequence>
<name>A0A1H3BRN2_THIRO</name>
<feature type="transmembrane region" description="Helical" evidence="1">
    <location>
        <begin position="6"/>
        <end position="27"/>
    </location>
</feature>
<proteinExistence type="predicted"/>
<dbReference type="AlphaFoldDB" id="A0A1H3BRN2"/>
<dbReference type="EMBL" id="FNNZ01000026">
    <property type="protein sequence ID" value="SDX43994.1"/>
    <property type="molecule type" value="Genomic_DNA"/>
</dbReference>
<accession>A0A1H3BRN2</accession>
<dbReference type="RefSeq" id="WP_139191981.1">
    <property type="nucleotide sequence ID" value="NZ_FNNZ01000026.1"/>
</dbReference>
<feature type="transmembrane region" description="Helical" evidence="1">
    <location>
        <begin position="248"/>
        <end position="273"/>
    </location>
</feature>
<reference evidence="4" key="1">
    <citation type="submission" date="2016-10" db="EMBL/GenBank/DDBJ databases">
        <authorList>
            <person name="Varghese N."/>
            <person name="Submissions S."/>
        </authorList>
    </citation>
    <scope>NUCLEOTIDE SEQUENCE [LARGE SCALE GENOMIC DNA]</scope>
    <source>
        <strain evidence="4">DSM 217</strain>
    </source>
</reference>
<feature type="transmembrane region" description="Helical" evidence="1">
    <location>
        <begin position="223"/>
        <end position="242"/>
    </location>
</feature>
<dbReference type="Pfam" id="PF14258">
    <property type="entry name" value="DUF4350"/>
    <property type="match status" value="1"/>
</dbReference>